<keyword evidence="3" id="KW-1185">Reference proteome</keyword>
<organism evidence="2 3">
    <name type="scientific">Rhizopogon vinicolor AM-OR11-026</name>
    <dbReference type="NCBI Taxonomy" id="1314800"/>
    <lineage>
        <taxon>Eukaryota</taxon>
        <taxon>Fungi</taxon>
        <taxon>Dikarya</taxon>
        <taxon>Basidiomycota</taxon>
        <taxon>Agaricomycotina</taxon>
        <taxon>Agaricomycetes</taxon>
        <taxon>Agaricomycetidae</taxon>
        <taxon>Boletales</taxon>
        <taxon>Suillineae</taxon>
        <taxon>Rhizopogonaceae</taxon>
        <taxon>Rhizopogon</taxon>
    </lineage>
</organism>
<dbReference type="AlphaFoldDB" id="A0A1B7MEV6"/>
<proteinExistence type="predicted"/>
<sequence>MTARSSSIHAFPLLPHTPSHPLSTRRPLFFLSLFLILFKEHTYFPFLFPFYSKREILPTPQPVVIVHPELNQRRAFTHSHDPESPAQRLWFKNPTPTPSPSTAHIHATTDHPHPYPKPSKTPTPILMPLTWMVFPATPSPPNTPSMPYP</sequence>
<feature type="region of interest" description="Disordered" evidence="1">
    <location>
        <begin position="78"/>
        <end position="119"/>
    </location>
</feature>
<reference evidence="2 3" key="1">
    <citation type="submission" date="2016-06" db="EMBL/GenBank/DDBJ databases">
        <title>Comparative genomics of the ectomycorrhizal sister species Rhizopogon vinicolor and Rhizopogon vesiculosus (Basidiomycota: Boletales) reveals a divergence of the mating type B locus.</title>
        <authorList>
            <consortium name="DOE Joint Genome Institute"/>
            <person name="Mujic A.B."/>
            <person name="Kuo A."/>
            <person name="Tritt A."/>
            <person name="Lipzen A."/>
            <person name="Chen C."/>
            <person name="Johnson J."/>
            <person name="Sharma A."/>
            <person name="Barry K."/>
            <person name="Grigoriev I.V."/>
            <person name="Spatafora J.W."/>
        </authorList>
    </citation>
    <scope>NUCLEOTIDE SEQUENCE [LARGE SCALE GENOMIC DNA]</scope>
    <source>
        <strain evidence="2 3">AM-OR11-026</strain>
    </source>
</reference>
<evidence type="ECO:0000313" key="3">
    <source>
        <dbReference type="Proteomes" id="UP000092154"/>
    </source>
</evidence>
<dbReference type="Proteomes" id="UP000092154">
    <property type="component" value="Unassembled WGS sequence"/>
</dbReference>
<accession>A0A1B7MEV6</accession>
<dbReference type="InParanoid" id="A0A1B7MEV6"/>
<evidence type="ECO:0000256" key="1">
    <source>
        <dbReference type="SAM" id="MobiDB-lite"/>
    </source>
</evidence>
<name>A0A1B7MEV6_9AGAM</name>
<protein>
    <submittedName>
        <fullName evidence="2">Uncharacterized protein</fullName>
    </submittedName>
</protein>
<gene>
    <name evidence="2" type="ORF">K503DRAFT_116798</name>
</gene>
<dbReference type="EMBL" id="KV449577">
    <property type="protein sequence ID" value="OAX31131.1"/>
    <property type="molecule type" value="Genomic_DNA"/>
</dbReference>
<evidence type="ECO:0000313" key="2">
    <source>
        <dbReference type="EMBL" id="OAX31131.1"/>
    </source>
</evidence>